<gene>
    <name evidence="3" type="ORF">D9V37_19465</name>
</gene>
<feature type="signal peptide" evidence="1">
    <location>
        <begin position="1"/>
        <end position="30"/>
    </location>
</feature>
<accession>A0A3L8NYJ3</accession>
<keyword evidence="1" id="KW-0732">Signal</keyword>
<feature type="domain" description="DUF305" evidence="2">
    <location>
        <begin position="39"/>
        <end position="184"/>
    </location>
</feature>
<proteinExistence type="predicted"/>
<organism evidence="3 4">
    <name type="scientific">Nocardioides mangrovicus</name>
    <dbReference type="NCBI Taxonomy" id="2478913"/>
    <lineage>
        <taxon>Bacteria</taxon>
        <taxon>Bacillati</taxon>
        <taxon>Actinomycetota</taxon>
        <taxon>Actinomycetes</taxon>
        <taxon>Propionibacteriales</taxon>
        <taxon>Nocardioidaceae</taxon>
        <taxon>Nocardioides</taxon>
    </lineage>
</organism>
<name>A0A3L8NYJ3_9ACTN</name>
<evidence type="ECO:0000313" key="4">
    <source>
        <dbReference type="Proteomes" id="UP000281708"/>
    </source>
</evidence>
<dbReference type="Pfam" id="PF03713">
    <property type="entry name" value="DUF305"/>
    <property type="match status" value="1"/>
</dbReference>
<evidence type="ECO:0000259" key="2">
    <source>
        <dbReference type="Pfam" id="PF03713"/>
    </source>
</evidence>
<reference evidence="3 4" key="1">
    <citation type="submission" date="2018-10" db="EMBL/GenBank/DDBJ databases">
        <title>Marmoricola sp. 4Q3S-7 whole genome shotgun sequence.</title>
        <authorList>
            <person name="Li F."/>
        </authorList>
    </citation>
    <scope>NUCLEOTIDE SEQUENCE [LARGE SCALE GENOMIC DNA]</scope>
    <source>
        <strain evidence="3 4">4Q3S-7</strain>
    </source>
</reference>
<protein>
    <submittedName>
        <fullName evidence="3">DUF305 domain-containing protein</fullName>
    </submittedName>
</protein>
<dbReference type="InterPro" id="IPR012347">
    <property type="entry name" value="Ferritin-like"/>
</dbReference>
<dbReference type="PANTHER" id="PTHR36933">
    <property type="entry name" value="SLL0788 PROTEIN"/>
    <property type="match status" value="1"/>
</dbReference>
<evidence type="ECO:0000256" key="1">
    <source>
        <dbReference type="SAM" id="SignalP"/>
    </source>
</evidence>
<keyword evidence="4" id="KW-1185">Reference proteome</keyword>
<dbReference type="RefSeq" id="WP_121807741.1">
    <property type="nucleotide sequence ID" value="NZ_RDBE01000010.1"/>
</dbReference>
<feature type="chain" id="PRO_5018004228" evidence="1">
    <location>
        <begin position="31"/>
        <end position="188"/>
    </location>
</feature>
<sequence>MRSRITLPVLLPVVLAALLLMAGCGSGSHASHASHDSADVEFATQMIPHHRQAVTMAKLVAGKGADPAVTKLAATIEAAQAPEITKMSGWLRSWGEKVPSTGSMSGMSHHDMPGMMSAADMTSLRTLTGAAFDEKWLTMMIEHHQGALTMARTEVKKGESKAAVALARSIIDSQSEQITQMKAALAAG</sequence>
<evidence type="ECO:0000313" key="3">
    <source>
        <dbReference type="EMBL" id="RLV48235.1"/>
    </source>
</evidence>
<dbReference type="PROSITE" id="PS51257">
    <property type="entry name" value="PROKAR_LIPOPROTEIN"/>
    <property type="match status" value="1"/>
</dbReference>
<comment type="caution">
    <text evidence="3">The sequence shown here is derived from an EMBL/GenBank/DDBJ whole genome shotgun (WGS) entry which is preliminary data.</text>
</comment>
<dbReference type="Proteomes" id="UP000281708">
    <property type="component" value="Unassembled WGS sequence"/>
</dbReference>
<dbReference type="Gene3D" id="1.20.1260.10">
    <property type="match status" value="1"/>
</dbReference>
<dbReference type="OrthoDB" id="26872at2"/>
<dbReference type="InterPro" id="IPR005183">
    <property type="entry name" value="DUF305_CopM-like"/>
</dbReference>
<dbReference type="PANTHER" id="PTHR36933:SF1">
    <property type="entry name" value="SLL0788 PROTEIN"/>
    <property type="match status" value="1"/>
</dbReference>
<dbReference type="EMBL" id="RDBE01000010">
    <property type="protein sequence ID" value="RLV48235.1"/>
    <property type="molecule type" value="Genomic_DNA"/>
</dbReference>
<dbReference type="AlphaFoldDB" id="A0A3L8NYJ3"/>